<comment type="similarity">
    <text evidence="4 14">Belongs to the cytochrome P450 family.</text>
</comment>
<keyword evidence="12" id="KW-0472">Membrane</keyword>
<keyword evidence="6" id="KW-0812">Transmembrane</keyword>
<evidence type="ECO:0000256" key="1">
    <source>
        <dbReference type="ARBA" id="ARBA00001971"/>
    </source>
</evidence>
<evidence type="ECO:0000256" key="8">
    <source>
        <dbReference type="ARBA" id="ARBA00022989"/>
    </source>
</evidence>
<evidence type="ECO:0000256" key="9">
    <source>
        <dbReference type="ARBA" id="ARBA00023002"/>
    </source>
</evidence>
<dbReference type="GO" id="GO:0020037">
    <property type="term" value="F:heme binding"/>
    <property type="evidence" value="ECO:0007669"/>
    <property type="project" value="InterPro"/>
</dbReference>
<sequence length="529" mass="60339">MGLVLLLSENLRVVIPLAIALGFILYKHRQSKSSGLRSLPLPPGPKPHWLFGNVFDMPLERPWEGFRDWTDTYGDLVFLDLPMQPTIMVGSAKAAFDLMEKRSHLYSDRQETVMDRLMYWDWDFGFLSYTAKWRKHRKQFHQHFAPTVVSKYHPIQVQNARSYVRRMLENPTGTVDEIRLTFAAIIMKVTYGMTITSMHDQFIEWAQKALEGLSYAKVPGAYWIEFVPWLSWIPSWVPGASFKKLAEQYRSYTERMVHYPFETVREAADNGIEMPSVVYSLIKEARETYTDRKEQEAMEIDARDTMGVAYAAGFDTTTAAGQGFILGITINQEFQRRAQAELDSVVGPNRLPDFGDYESLPCCRAIVLEAMRWLPVTPFAIPHKSTQDDEYNGYLIPKGTTLIPNSWGMLHNPEEYPDPESFKPERFLTKDGKLNPEIRDPTTFSFGYGRRICPGRFLSNDSLFIVVATTLHCFNVVAECDKDGNPADLLAASQMMSGFLSGPTAVPCVYKPRSEAAIKLIHDSANESW</sequence>
<evidence type="ECO:0000313" key="15">
    <source>
        <dbReference type="EMBL" id="KAK7676906.1"/>
    </source>
</evidence>
<evidence type="ECO:0000256" key="6">
    <source>
        <dbReference type="ARBA" id="ARBA00022692"/>
    </source>
</evidence>
<evidence type="ECO:0000313" key="16">
    <source>
        <dbReference type="Proteomes" id="UP001385951"/>
    </source>
</evidence>
<dbReference type="GO" id="GO:0005506">
    <property type="term" value="F:iron ion binding"/>
    <property type="evidence" value="ECO:0007669"/>
    <property type="project" value="InterPro"/>
</dbReference>
<dbReference type="GO" id="GO:0004497">
    <property type="term" value="F:monooxygenase activity"/>
    <property type="evidence" value="ECO:0007669"/>
    <property type="project" value="UniProtKB-KW"/>
</dbReference>
<evidence type="ECO:0008006" key="17">
    <source>
        <dbReference type="Google" id="ProtNLM"/>
    </source>
</evidence>
<evidence type="ECO:0000256" key="10">
    <source>
        <dbReference type="ARBA" id="ARBA00023004"/>
    </source>
</evidence>
<comment type="cofactor">
    <cofactor evidence="1 13">
        <name>heme</name>
        <dbReference type="ChEBI" id="CHEBI:30413"/>
    </cofactor>
</comment>
<evidence type="ECO:0000256" key="3">
    <source>
        <dbReference type="ARBA" id="ARBA00005179"/>
    </source>
</evidence>
<organism evidence="15 16">
    <name type="scientific">Cerrena zonata</name>
    <dbReference type="NCBI Taxonomy" id="2478898"/>
    <lineage>
        <taxon>Eukaryota</taxon>
        <taxon>Fungi</taxon>
        <taxon>Dikarya</taxon>
        <taxon>Basidiomycota</taxon>
        <taxon>Agaricomycotina</taxon>
        <taxon>Agaricomycetes</taxon>
        <taxon>Polyporales</taxon>
        <taxon>Cerrenaceae</taxon>
        <taxon>Cerrena</taxon>
    </lineage>
</organism>
<dbReference type="PANTHER" id="PTHR46300">
    <property type="entry name" value="P450, PUTATIVE (EUROFUNG)-RELATED-RELATED"/>
    <property type="match status" value="1"/>
</dbReference>
<proteinExistence type="inferred from homology"/>
<comment type="pathway">
    <text evidence="3">Secondary metabolite biosynthesis.</text>
</comment>
<dbReference type="InterPro" id="IPR017972">
    <property type="entry name" value="Cyt_P450_CS"/>
</dbReference>
<dbReference type="InterPro" id="IPR036396">
    <property type="entry name" value="Cyt_P450_sf"/>
</dbReference>
<evidence type="ECO:0000256" key="14">
    <source>
        <dbReference type="RuleBase" id="RU000461"/>
    </source>
</evidence>
<gene>
    <name evidence="15" type="ORF">QCA50_020162</name>
</gene>
<feature type="binding site" description="axial binding residue" evidence="13">
    <location>
        <position position="453"/>
    </location>
    <ligand>
        <name>heme</name>
        <dbReference type="ChEBI" id="CHEBI:30413"/>
    </ligand>
    <ligandPart>
        <name>Fe</name>
        <dbReference type="ChEBI" id="CHEBI:18248"/>
    </ligandPart>
</feature>
<dbReference type="Pfam" id="PF00067">
    <property type="entry name" value="p450"/>
    <property type="match status" value="1"/>
</dbReference>
<dbReference type="GO" id="GO:0016020">
    <property type="term" value="C:membrane"/>
    <property type="evidence" value="ECO:0007669"/>
    <property type="project" value="UniProtKB-SubCell"/>
</dbReference>
<keyword evidence="16" id="KW-1185">Reference proteome</keyword>
<name>A0AAW0FHW0_9APHY</name>
<protein>
    <recommendedName>
        <fullName evidence="17">Cytochrome P450</fullName>
    </recommendedName>
</protein>
<keyword evidence="11 14" id="KW-0503">Monooxygenase</keyword>
<comment type="subcellular location">
    <subcellularLocation>
        <location evidence="2">Membrane</location>
        <topology evidence="2">Single-pass membrane protein</topology>
    </subcellularLocation>
</comment>
<dbReference type="PRINTS" id="PR00463">
    <property type="entry name" value="EP450I"/>
</dbReference>
<evidence type="ECO:0000256" key="12">
    <source>
        <dbReference type="ARBA" id="ARBA00023136"/>
    </source>
</evidence>
<keyword evidence="10 13" id="KW-0408">Iron</keyword>
<evidence type="ECO:0000256" key="5">
    <source>
        <dbReference type="ARBA" id="ARBA00022617"/>
    </source>
</evidence>
<dbReference type="PANTHER" id="PTHR46300:SF7">
    <property type="entry name" value="P450, PUTATIVE (EUROFUNG)-RELATED"/>
    <property type="match status" value="1"/>
</dbReference>
<dbReference type="InterPro" id="IPR050364">
    <property type="entry name" value="Cytochrome_P450_fung"/>
</dbReference>
<dbReference type="Proteomes" id="UP001385951">
    <property type="component" value="Unassembled WGS sequence"/>
</dbReference>
<dbReference type="InterPro" id="IPR001128">
    <property type="entry name" value="Cyt_P450"/>
</dbReference>
<dbReference type="Gene3D" id="1.10.630.10">
    <property type="entry name" value="Cytochrome P450"/>
    <property type="match status" value="1"/>
</dbReference>
<dbReference type="SUPFAM" id="SSF48264">
    <property type="entry name" value="Cytochrome P450"/>
    <property type="match status" value="1"/>
</dbReference>
<keyword evidence="7 13" id="KW-0479">Metal-binding</keyword>
<dbReference type="AlphaFoldDB" id="A0AAW0FHW0"/>
<evidence type="ECO:0000256" key="11">
    <source>
        <dbReference type="ARBA" id="ARBA00023033"/>
    </source>
</evidence>
<evidence type="ECO:0000256" key="7">
    <source>
        <dbReference type="ARBA" id="ARBA00022723"/>
    </source>
</evidence>
<comment type="caution">
    <text evidence="15">The sequence shown here is derived from an EMBL/GenBank/DDBJ whole genome shotgun (WGS) entry which is preliminary data.</text>
</comment>
<evidence type="ECO:0000256" key="2">
    <source>
        <dbReference type="ARBA" id="ARBA00004167"/>
    </source>
</evidence>
<accession>A0AAW0FHW0</accession>
<dbReference type="GO" id="GO:0016705">
    <property type="term" value="F:oxidoreductase activity, acting on paired donors, with incorporation or reduction of molecular oxygen"/>
    <property type="evidence" value="ECO:0007669"/>
    <property type="project" value="InterPro"/>
</dbReference>
<keyword evidence="9 14" id="KW-0560">Oxidoreductase</keyword>
<reference evidence="15 16" key="1">
    <citation type="submission" date="2022-09" db="EMBL/GenBank/DDBJ databases">
        <authorList>
            <person name="Palmer J.M."/>
        </authorList>
    </citation>
    <scope>NUCLEOTIDE SEQUENCE [LARGE SCALE GENOMIC DNA]</scope>
    <source>
        <strain evidence="15 16">DSM 7382</strain>
    </source>
</reference>
<dbReference type="PROSITE" id="PS00086">
    <property type="entry name" value="CYTOCHROME_P450"/>
    <property type="match status" value="1"/>
</dbReference>
<evidence type="ECO:0000256" key="13">
    <source>
        <dbReference type="PIRSR" id="PIRSR602401-1"/>
    </source>
</evidence>
<keyword evidence="8" id="KW-1133">Transmembrane helix</keyword>
<evidence type="ECO:0000256" key="4">
    <source>
        <dbReference type="ARBA" id="ARBA00010617"/>
    </source>
</evidence>
<dbReference type="InterPro" id="IPR002401">
    <property type="entry name" value="Cyt_P450_E_grp-I"/>
</dbReference>
<keyword evidence="5 13" id="KW-0349">Heme</keyword>
<dbReference type="EMBL" id="JASBNA010000101">
    <property type="protein sequence ID" value="KAK7676906.1"/>
    <property type="molecule type" value="Genomic_DNA"/>
</dbReference>
<dbReference type="CDD" id="cd11065">
    <property type="entry name" value="CYP64-like"/>
    <property type="match status" value="1"/>
</dbReference>